<reference evidence="2" key="1">
    <citation type="submission" date="2020-05" db="EMBL/GenBank/DDBJ databases">
        <title>Mycena genomes resolve the evolution of fungal bioluminescence.</title>
        <authorList>
            <person name="Tsai I.J."/>
        </authorList>
    </citation>
    <scope>NUCLEOTIDE SEQUENCE</scope>
    <source>
        <strain evidence="2">110903Hualien_Pintung</strain>
    </source>
</reference>
<accession>A0A8H6VWK5</accession>
<evidence type="ECO:0000256" key="1">
    <source>
        <dbReference type="SAM" id="MobiDB-lite"/>
    </source>
</evidence>
<feature type="region of interest" description="Disordered" evidence="1">
    <location>
        <begin position="186"/>
        <end position="209"/>
    </location>
</feature>
<keyword evidence="3" id="KW-1185">Reference proteome</keyword>
<name>A0A8H6VWK5_MYCCL</name>
<feature type="compositionally biased region" description="Basic residues" evidence="1">
    <location>
        <begin position="197"/>
        <end position="209"/>
    </location>
</feature>
<sequence>MFCFTCMAAAYAPCTSESTSCWSRRTTPYHTSTLPSPPDALCAFLAHFKNTWRCRLRASIPRRRSSGDGGTSAIPVRSISGRSLMFGGASLETLCLTAPGRNPSTTSEVRTIFSGSSASRRVVTLLLDLVELLLQDAPNLTLGDRVATQSASQSAVDRGRNITSRESLPGWKRLQVRAKSLNPSYLQLDPRESPRSLQHRRNLHSRAVR</sequence>
<protein>
    <submittedName>
        <fullName evidence="2">Uncharacterized protein</fullName>
    </submittedName>
</protein>
<evidence type="ECO:0000313" key="2">
    <source>
        <dbReference type="EMBL" id="KAF7296684.1"/>
    </source>
</evidence>
<dbReference type="EMBL" id="JACAZE010000016">
    <property type="protein sequence ID" value="KAF7296684.1"/>
    <property type="molecule type" value="Genomic_DNA"/>
</dbReference>
<comment type="caution">
    <text evidence="2">The sequence shown here is derived from an EMBL/GenBank/DDBJ whole genome shotgun (WGS) entry which is preliminary data.</text>
</comment>
<proteinExistence type="predicted"/>
<organism evidence="2 3">
    <name type="scientific">Mycena chlorophos</name>
    <name type="common">Agaric fungus</name>
    <name type="synonym">Agaricus chlorophos</name>
    <dbReference type="NCBI Taxonomy" id="658473"/>
    <lineage>
        <taxon>Eukaryota</taxon>
        <taxon>Fungi</taxon>
        <taxon>Dikarya</taxon>
        <taxon>Basidiomycota</taxon>
        <taxon>Agaricomycotina</taxon>
        <taxon>Agaricomycetes</taxon>
        <taxon>Agaricomycetidae</taxon>
        <taxon>Agaricales</taxon>
        <taxon>Marasmiineae</taxon>
        <taxon>Mycenaceae</taxon>
        <taxon>Mycena</taxon>
    </lineage>
</organism>
<gene>
    <name evidence="2" type="ORF">HMN09_01077200</name>
</gene>
<dbReference type="Proteomes" id="UP000613580">
    <property type="component" value="Unassembled WGS sequence"/>
</dbReference>
<dbReference type="AlphaFoldDB" id="A0A8H6VWK5"/>
<evidence type="ECO:0000313" key="3">
    <source>
        <dbReference type="Proteomes" id="UP000613580"/>
    </source>
</evidence>